<dbReference type="NCBIfam" id="TIGR00072">
    <property type="entry name" value="hydrog_prot"/>
    <property type="match status" value="1"/>
</dbReference>
<dbReference type="Pfam" id="PF01750">
    <property type="entry name" value="HycI"/>
    <property type="match status" value="1"/>
</dbReference>
<evidence type="ECO:0000256" key="3">
    <source>
        <dbReference type="ARBA" id="ARBA00022750"/>
    </source>
</evidence>
<dbReference type="SUPFAM" id="SSF53163">
    <property type="entry name" value="HybD-like"/>
    <property type="match status" value="1"/>
</dbReference>
<protein>
    <recommendedName>
        <fullName evidence="7">Hydrogenase maturation protease</fullName>
    </recommendedName>
</protein>
<sequence>MKGVIGLGNILQRDDGAGIILARELKKKNLPENIQVFDAGTGGMKILHILKELEKVIIIDVVNFGEKPGDFLFFTPSEVKSLRESKSAHESDFFDILKLSESLGETPQKIIIMGIQPKNTSAGEGLSPELEGNLSRMIDAVIEKLEEF</sequence>
<comment type="similarity">
    <text evidence="1">Belongs to the peptidase A31 family.</text>
</comment>
<dbReference type="EMBL" id="LHYC01000001">
    <property type="protein sequence ID" value="KXB05771.1"/>
    <property type="molecule type" value="Genomic_DNA"/>
</dbReference>
<organism evidence="5 6">
    <name type="scientific">candidate division MSBL1 archaeon SCGC-AAA382A03</name>
    <dbReference type="NCBI Taxonomy" id="1698278"/>
    <lineage>
        <taxon>Archaea</taxon>
        <taxon>Methanobacteriati</taxon>
        <taxon>Methanobacteriota</taxon>
        <taxon>candidate division MSBL1</taxon>
    </lineage>
</organism>
<comment type="caution">
    <text evidence="5">The sequence shown here is derived from an EMBL/GenBank/DDBJ whole genome shotgun (WGS) entry which is preliminary data.</text>
</comment>
<reference evidence="5 6" key="1">
    <citation type="journal article" date="2016" name="Sci. Rep.">
        <title>Metabolic traits of an uncultured archaeal lineage -MSBL1- from brine pools of the Red Sea.</title>
        <authorList>
            <person name="Mwirichia R."/>
            <person name="Alam I."/>
            <person name="Rashid M."/>
            <person name="Vinu M."/>
            <person name="Ba-Alawi W."/>
            <person name="Anthony Kamau A."/>
            <person name="Kamanda Ngugi D."/>
            <person name="Goker M."/>
            <person name="Klenk H.P."/>
            <person name="Bajic V."/>
            <person name="Stingl U."/>
        </authorList>
    </citation>
    <scope>NUCLEOTIDE SEQUENCE [LARGE SCALE GENOMIC DNA]</scope>
    <source>
        <strain evidence="5">SCGC-AAA382A03</strain>
    </source>
</reference>
<dbReference type="PANTHER" id="PTHR30302:SF1">
    <property type="entry name" value="HYDROGENASE 2 MATURATION PROTEASE"/>
    <property type="match status" value="1"/>
</dbReference>
<evidence type="ECO:0000256" key="1">
    <source>
        <dbReference type="ARBA" id="ARBA00006814"/>
    </source>
</evidence>
<proteinExistence type="inferred from homology"/>
<dbReference type="AlphaFoldDB" id="A0A133VH60"/>
<dbReference type="InterPro" id="IPR000671">
    <property type="entry name" value="Peptidase_A31"/>
</dbReference>
<evidence type="ECO:0008006" key="7">
    <source>
        <dbReference type="Google" id="ProtNLM"/>
    </source>
</evidence>
<dbReference type="Gene3D" id="3.40.50.1450">
    <property type="entry name" value="HybD-like"/>
    <property type="match status" value="1"/>
</dbReference>
<dbReference type="InterPro" id="IPR023430">
    <property type="entry name" value="Pept_HybD-like_dom_sf"/>
</dbReference>
<accession>A0A133VH60</accession>
<evidence type="ECO:0000256" key="4">
    <source>
        <dbReference type="ARBA" id="ARBA00022801"/>
    </source>
</evidence>
<dbReference type="GO" id="GO:0008047">
    <property type="term" value="F:enzyme activator activity"/>
    <property type="evidence" value="ECO:0007669"/>
    <property type="project" value="InterPro"/>
</dbReference>
<keyword evidence="4" id="KW-0378">Hydrolase</keyword>
<gene>
    <name evidence="5" type="ORF">AKJ49_00025</name>
</gene>
<evidence type="ECO:0000313" key="5">
    <source>
        <dbReference type="EMBL" id="KXB05771.1"/>
    </source>
</evidence>
<keyword evidence="3" id="KW-0064">Aspartyl protease</keyword>
<dbReference type="PANTHER" id="PTHR30302">
    <property type="entry name" value="HYDROGENASE 1 MATURATION PROTEASE"/>
    <property type="match status" value="1"/>
</dbReference>
<dbReference type="Proteomes" id="UP000070549">
    <property type="component" value="Unassembled WGS sequence"/>
</dbReference>
<evidence type="ECO:0000256" key="2">
    <source>
        <dbReference type="ARBA" id="ARBA00022670"/>
    </source>
</evidence>
<keyword evidence="6" id="KW-1185">Reference proteome</keyword>
<evidence type="ECO:0000313" key="6">
    <source>
        <dbReference type="Proteomes" id="UP000070549"/>
    </source>
</evidence>
<keyword evidence="2" id="KW-0645">Protease</keyword>
<name>A0A133VH60_9EURY</name>
<dbReference type="CDD" id="cd00518">
    <property type="entry name" value="H2MP"/>
    <property type="match status" value="1"/>
</dbReference>
<dbReference type="PRINTS" id="PR00446">
    <property type="entry name" value="HYDRGNUPTAKE"/>
</dbReference>
<dbReference type="GO" id="GO:0016485">
    <property type="term" value="P:protein processing"/>
    <property type="evidence" value="ECO:0007669"/>
    <property type="project" value="TreeGrafter"/>
</dbReference>
<dbReference type="GO" id="GO:0004190">
    <property type="term" value="F:aspartic-type endopeptidase activity"/>
    <property type="evidence" value="ECO:0007669"/>
    <property type="project" value="UniProtKB-KW"/>
</dbReference>